<dbReference type="Pfam" id="PF04542">
    <property type="entry name" value="Sigma70_r2"/>
    <property type="match status" value="1"/>
</dbReference>
<sequence length="222" mass="26543">MENIKTKEIRVSEEFIEKHIPFIISCISKFTGRYVSIENDDEYSIGMIAFVEAIEKYKEEKGDFYAFSRLVIESRLKNFFEKENKYSKNKSIEEYKEKGTDLVENLEDHDKEDLNREFTINEINQLKEEIEEFGFGFEELVNEAPKHKDTREKAIDISEKSSKEKDITDFMFMKKRLPIKNMSDRFDVSEKVIRKSKLFIITVIIILFRGYRNLKLWIKKGR</sequence>
<dbReference type="GO" id="GO:0006352">
    <property type="term" value="P:DNA-templated transcription initiation"/>
    <property type="evidence" value="ECO:0007669"/>
    <property type="project" value="UniProtKB-UniRule"/>
</dbReference>
<evidence type="ECO:0000259" key="8">
    <source>
        <dbReference type="Pfam" id="PF04542"/>
    </source>
</evidence>
<dbReference type="STRING" id="500633.CLOHIR_00133"/>
<comment type="function">
    <text evidence="6">Sigma factors are initiation factors that promote the attachment of RNA polymerase to specific initiation sites and are then released.</text>
</comment>
<feature type="short sequence motif" description="Polymerase core binding" evidence="6">
    <location>
        <begin position="41"/>
        <end position="54"/>
    </location>
</feature>
<dbReference type="RefSeq" id="WP_006439051.1">
    <property type="nucleotide sequence ID" value="NZ_DS995355.1"/>
</dbReference>
<keyword evidence="2 6" id="KW-0805">Transcription regulation</keyword>
<dbReference type="GO" id="GO:0005737">
    <property type="term" value="C:cytoplasm"/>
    <property type="evidence" value="ECO:0007669"/>
    <property type="project" value="UniProtKB-SubCell"/>
</dbReference>
<feature type="coiled-coil region" evidence="7">
    <location>
        <begin position="92"/>
        <end position="129"/>
    </location>
</feature>
<dbReference type="SUPFAM" id="SSF88946">
    <property type="entry name" value="Sigma2 domain of RNA polymerase sigma factors"/>
    <property type="match status" value="1"/>
</dbReference>
<keyword evidence="7" id="KW-0175">Coiled coil</keyword>
<dbReference type="Proteomes" id="UP000003178">
    <property type="component" value="Unassembled WGS sequence"/>
</dbReference>
<accession>B6FW84</accession>
<keyword evidence="4 6" id="KW-0238">DNA-binding</keyword>
<keyword evidence="6" id="KW-0346">Stress response</keyword>
<gene>
    <name evidence="6" type="primary">sigI</name>
    <name evidence="9" type="ORF">CLOHIR_00133</name>
</gene>
<dbReference type="InterPro" id="IPR013325">
    <property type="entry name" value="RNA_pol_sigma_r2"/>
</dbReference>
<protein>
    <recommendedName>
        <fullName evidence="6">RNA polymerase sigma factor SigI</fullName>
    </recommendedName>
</protein>
<comment type="caution">
    <text evidence="9">The sequence shown here is derived from an EMBL/GenBank/DDBJ whole genome shotgun (WGS) entry which is preliminary data.</text>
</comment>
<comment type="subcellular location">
    <subcellularLocation>
        <location evidence="6">Cytoplasm</location>
    </subcellularLocation>
</comment>
<keyword evidence="10" id="KW-1185">Reference proteome</keyword>
<evidence type="ECO:0000256" key="3">
    <source>
        <dbReference type="ARBA" id="ARBA00023082"/>
    </source>
</evidence>
<dbReference type="InterPro" id="IPR014244">
    <property type="entry name" value="RNA_pol_sigma-I"/>
</dbReference>
<dbReference type="eggNOG" id="COG1191">
    <property type="taxonomic scope" value="Bacteria"/>
</dbReference>
<name>B6FW84_PEPHT</name>
<proteinExistence type="inferred from homology"/>
<evidence type="ECO:0000256" key="5">
    <source>
        <dbReference type="ARBA" id="ARBA00023163"/>
    </source>
</evidence>
<dbReference type="GO" id="GO:0003677">
    <property type="term" value="F:DNA binding"/>
    <property type="evidence" value="ECO:0007669"/>
    <property type="project" value="UniProtKB-UniRule"/>
</dbReference>
<keyword evidence="5 6" id="KW-0804">Transcription</keyword>
<evidence type="ECO:0000256" key="1">
    <source>
        <dbReference type="ARBA" id="ARBA00022490"/>
    </source>
</evidence>
<comment type="similarity">
    <text evidence="6">Belongs to the sigma-70 factor family. SigI subfamily.</text>
</comment>
<dbReference type="HAMAP" id="MF_02064">
    <property type="entry name" value="Sigma70_SigI"/>
    <property type="match status" value="1"/>
</dbReference>
<reference evidence="9 10" key="1">
    <citation type="submission" date="2008-09" db="EMBL/GenBank/DDBJ databases">
        <authorList>
            <person name="Fulton L."/>
            <person name="Clifton S."/>
            <person name="Fulton B."/>
            <person name="Xu J."/>
            <person name="Minx P."/>
            <person name="Pepin K.H."/>
            <person name="Johnson M."/>
            <person name="Thiruvilangam P."/>
            <person name="Bhonagiri V."/>
            <person name="Nash W.E."/>
            <person name="Mardis E.R."/>
            <person name="Wilson R.K."/>
        </authorList>
    </citation>
    <scope>NUCLEOTIDE SEQUENCE [LARGE SCALE GENOMIC DNA]</scope>
    <source>
        <strain evidence="9 10">DSM 13275</strain>
    </source>
</reference>
<dbReference type="HOGENOM" id="CLU_082361_0_0_9"/>
<evidence type="ECO:0000313" key="10">
    <source>
        <dbReference type="Proteomes" id="UP000003178"/>
    </source>
</evidence>
<feature type="domain" description="RNA polymerase sigma-70 region 2" evidence="8">
    <location>
        <begin position="15"/>
        <end position="84"/>
    </location>
</feature>
<feature type="DNA-binding region" description="H-T-H motif" evidence="6">
    <location>
        <begin position="179"/>
        <end position="198"/>
    </location>
</feature>
<keyword evidence="1 6" id="KW-0963">Cytoplasm</keyword>
<dbReference type="GO" id="GO:0016987">
    <property type="term" value="F:sigma factor activity"/>
    <property type="evidence" value="ECO:0007669"/>
    <property type="project" value="UniProtKB-UniRule"/>
</dbReference>
<dbReference type="AlphaFoldDB" id="B6FW84"/>
<evidence type="ECO:0000256" key="2">
    <source>
        <dbReference type="ARBA" id="ARBA00023015"/>
    </source>
</evidence>
<evidence type="ECO:0000256" key="6">
    <source>
        <dbReference type="HAMAP-Rule" id="MF_02064"/>
    </source>
</evidence>
<evidence type="ECO:0000313" key="9">
    <source>
        <dbReference type="EMBL" id="EEA86211.1"/>
    </source>
</evidence>
<dbReference type="Gene3D" id="1.10.1740.10">
    <property type="match status" value="1"/>
</dbReference>
<comment type="activity regulation">
    <text evidence="6">Negatively regulated by the anti-sigma-I factor RsgI.</text>
</comment>
<comment type="subunit">
    <text evidence="6">Interacts with RsgI.</text>
</comment>
<dbReference type="PIRSF" id="PIRSF038953">
    <property type="entry name" value="SigI"/>
    <property type="match status" value="1"/>
</dbReference>
<dbReference type="OrthoDB" id="3190733at2"/>
<evidence type="ECO:0000256" key="4">
    <source>
        <dbReference type="ARBA" id="ARBA00023125"/>
    </source>
</evidence>
<dbReference type="EMBL" id="ABWP01000006">
    <property type="protein sequence ID" value="EEA86211.1"/>
    <property type="molecule type" value="Genomic_DNA"/>
</dbReference>
<keyword evidence="3 6" id="KW-0731">Sigma factor</keyword>
<reference evidence="9 10" key="2">
    <citation type="submission" date="2008-10" db="EMBL/GenBank/DDBJ databases">
        <title>Draft genome sequence of Clostridium hiranonis (DSM 13275).</title>
        <authorList>
            <person name="Sudarsanam P."/>
            <person name="Ley R."/>
            <person name="Guruge J."/>
            <person name="Turnbaugh P.J."/>
            <person name="Mahowald M."/>
            <person name="Liep D."/>
            <person name="Gordon J."/>
        </authorList>
    </citation>
    <scope>NUCLEOTIDE SEQUENCE [LARGE SCALE GENOMIC DNA]</scope>
    <source>
        <strain evidence="9 10">DSM 13275</strain>
    </source>
</reference>
<dbReference type="InterPro" id="IPR007627">
    <property type="entry name" value="RNA_pol_sigma70_r2"/>
</dbReference>
<evidence type="ECO:0000256" key="7">
    <source>
        <dbReference type="SAM" id="Coils"/>
    </source>
</evidence>
<organism evidence="9 10">
    <name type="scientific">Peptacetobacter hiranonis (strain DSM 13275 / JCM 10541 / KCTC 15199 / TO-931)</name>
    <name type="common">Clostridium hiranonis</name>
    <dbReference type="NCBI Taxonomy" id="500633"/>
    <lineage>
        <taxon>Bacteria</taxon>
        <taxon>Bacillati</taxon>
        <taxon>Bacillota</taxon>
        <taxon>Clostridia</taxon>
        <taxon>Peptostreptococcales</taxon>
        <taxon>Peptostreptococcaceae</taxon>
        <taxon>Peptacetobacter</taxon>
    </lineage>
</organism>